<evidence type="ECO:0000256" key="1">
    <source>
        <dbReference type="SAM" id="Phobius"/>
    </source>
</evidence>
<dbReference type="Pfam" id="PF11188">
    <property type="entry name" value="DUF2975"/>
    <property type="match status" value="1"/>
</dbReference>
<proteinExistence type="predicted"/>
<accession>A0AAW8SPY8</accession>
<organism evidence="2 3">
    <name type="scientific">Enterococcus raffinosus</name>
    <dbReference type="NCBI Taxonomy" id="71452"/>
    <lineage>
        <taxon>Bacteria</taxon>
        <taxon>Bacillati</taxon>
        <taxon>Bacillota</taxon>
        <taxon>Bacilli</taxon>
        <taxon>Lactobacillales</taxon>
        <taxon>Enterococcaceae</taxon>
        <taxon>Enterococcus</taxon>
    </lineage>
</organism>
<keyword evidence="1" id="KW-1133">Transmembrane helix</keyword>
<feature type="transmembrane region" description="Helical" evidence="1">
    <location>
        <begin position="142"/>
        <end position="158"/>
    </location>
</feature>
<dbReference type="InterPro" id="IPR021354">
    <property type="entry name" value="DUF2975"/>
</dbReference>
<gene>
    <name evidence="2" type="ORF">P7D78_02120</name>
</gene>
<feature type="transmembrane region" description="Helical" evidence="1">
    <location>
        <begin position="110"/>
        <end position="130"/>
    </location>
</feature>
<feature type="transmembrane region" description="Helical" evidence="1">
    <location>
        <begin position="12"/>
        <end position="36"/>
    </location>
</feature>
<reference evidence="2" key="1">
    <citation type="submission" date="2023-03" db="EMBL/GenBank/DDBJ databases">
        <authorList>
            <person name="Shen W."/>
            <person name="Cai J."/>
        </authorList>
    </citation>
    <scope>NUCLEOTIDE SEQUENCE</scope>
    <source>
        <strain evidence="2">B646-2</strain>
    </source>
</reference>
<keyword evidence="1" id="KW-0472">Membrane</keyword>
<keyword evidence="1" id="KW-0812">Transmembrane</keyword>
<evidence type="ECO:0000313" key="2">
    <source>
        <dbReference type="EMBL" id="MDT2536908.1"/>
    </source>
</evidence>
<feature type="transmembrane region" description="Helical" evidence="1">
    <location>
        <begin position="67"/>
        <end position="90"/>
    </location>
</feature>
<comment type="caution">
    <text evidence="2">The sequence shown here is derived from an EMBL/GenBank/DDBJ whole genome shotgun (WGS) entry which is preliminary data.</text>
</comment>
<dbReference type="RefSeq" id="WP_028021038.1">
    <property type="nucleotide sequence ID" value="NZ_CABLCA010000011.1"/>
</dbReference>
<protein>
    <submittedName>
        <fullName evidence="2">DUF2975 domain-containing protein</fullName>
    </submittedName>
</protein>
<sequence>MNSEKSVFKGLKWVFSFFVGIMGIAAVGLLVMAVLFNLPTVSQKLSVVSVDSLPFGRYTFDILSSPIFLLLLIANIILYGILFLFVRSFFKNLEMDYIFVRDNVEMAKKIAVIMLLLSITSGLPDLYVSFQGFATDSAIMDLTYIVGAAIVWALAKILEKANLIAEENELTI</sequence>
<name>A0AAW8SPY8_9ENTE</name>
<evidence type="ECO:0000313" key="3">
    <source>
        <dbReference type="Proteomes" id="UP001249240"/>
    </source>
</evidence>
<dbReference type="EMBL" id="JARPXM010000001">
    <property type="protein sequence ID" value="MDT2536908.1"/>
    <property type="molecule type" value="Genomic_DNA"/>
</dbReference>
<dbReference type="AlphaFoldDB" id="A0AAW8SPY8"/>
<dbReference type="Proteomes" id="UP001249240">
    <property type="component" value="Unassembled WGS sequence"/>
</dbReference>